<protein>
    <submittedName>
        <fullName evidence="4">Response regulator receiver domain-containing protein</fullName>
    </submittedName>
</protein>
<sequence>MQASAVVNQQGESSRAGRAMFRGESRKRPVVFHGQVLLIENLKERRQLMCDMLAHERFEVGVVENAREAVQLLAEDIFSGQRQAPELILCNARMLGDAGLAALERLCASNPQVPVILYSPFTNPRLREQISRIPGAWFMDHSAKLEDLRSAVVSLAASRQTRV</sequence>
<reference evidence="4 5" key="1">
    <citation type="submission" date="2018-08" db="EMBL/GenBank/DDBJ databases">
        <title>Genomic Encyclopedia of Archaeal and Bacterial Type Strains, Phase II (KMG-II): from individual species to whole genera.</title>
        <authorList>
            <person name="Goeker M."/>
        </authorList>
    </citation>
    <scope>NUCLEOTIDE SEQUENCE [LARGE SCALE GENOMIC DNA]</scope>
    <source>
        <strain evidence="4 5">DSM 2261</strain>
    </source>
</reference>
<feature type="compositionally biased region" description="Polar residues" evidence="2">
    <location>
        <begin position="1"/>
        <end position="13"/>
    </location>
</feature>
<dbReference type="Gene3D" id="3.40.50.2300">
    <property type="match status" value="1"/>
</dbReference>
<dbReference type="PROSITE" id="PS50110">
    <property type="entry name" value="RESPONSE_REGULATORY"/>
    <property type="match status" value="1"/>
</dbReference>
<dbReference type="InterPro" id="IPR001789">
    <property type="entry name" value="Sig_transdc_resp-reg_receiver"/>
</dbReference>
<name>A0ABX9KA81_9BACT</name>
<comment type="caution">
    <text evidence="1">Lacks conserved residue(s) required for the propagation of feature annotation.</text>
</comment>
<evidence type="ECO:0000256" key="1">
    <source>
        <dbReference type="PROSITE-ProRule" id="PRU00169"/>
    </source>
</evidence>
<dbReference type="Pfam" id="PF00072">
    <property type="entry name" value="Response_reg"/>
    <property type="match status" value="1"/>
</dbReference>
<dbReference type="EMBL" id="QUMU01000001">
    <property type="protein sequence ID" value="REG37088.1"/>
    <property type="molecule type" value="Genomic_DNA"/>
</dbReference>
<evidence type="ECO:0000313" key="5">
    <source>
        <dbReference type="Proteomes" id="UP000256345"/>
    </source>
</evidence>
<keyword evidence="5" id="KW-1185">Reference proteome</keyword>
<comment type="caution">
    <text evidence="4">The sequence shown here is derived from an EMBL/GenBank/DDBJ whole genome shotgun (WGS) entry which is preliminary data.</text>
</comment>
<feature type="region of interest" description="Disordered" evidence="2">
    <location>
        <begin position="1"/>
        <end position="20"/>
    </location>
</feature>
<dbReference type="CDD" id="cd00156">
    <property type="entry name" value="REC"/>
    <property type="match status" value="1"/>
</dbReference>
<proteinExistence type="predicted"/>
<dbReference type="InterPro" id="IPR011006">
    <property type="entry name" value="CheY-like_superfamily"/>
</dbReference>
<dbReference type="Proteomes" id="UP000256345">
    <property type="component" value="Unassembled WGS sequence"/>
</dbReference>
<feature type="domain" description="Response regulatory" evidence="3">
    <location>
        <begin position="35"/>
        <end position="156"/>
    </location>
</feature>
<evidence type="ECO:0000256" key="2">
    <source>
        <dbReference type="SAM" id="MobiDB-lite"/>
    </source>
</evidence>
<dbReference type="SUPFAM" id="SSF52172">
    <property type="entry name" value="CheY-like"/>
    <property type="match status" value="1"/>
</dbReference>
<dbReference type="RefSeq" id="WP_047858553.1">
    <property type="nucleotide sequence ID" value="NZ_CP011509.1"/>
</dbReference>
<gene>
    <name evidence="4" type="ORF">ATI61_10164</name>
</gene>
<evidence type="ECO:0000259" key="3">
    <source>
        <dbReference type="PROSITE" id="PS50110"/>
    </source>
</evidence>
<evidence type="ECO:0000313" key="4">
    <source>
        <dbReference type="EMBL" id="REG37088.1"/>
    </source>
</evidence>
<organism evidence="4 5">
    <name type="scientific">Archangium gephyra</name>
    <dbReference type="NCBI Taxonomy" id="48"/>
    <lineage>
        <taxon>Bacteria</taxon>
        <taxon>Pseudomonadati</taxon>
        <taxon>Myxococcota</taxon>
        <taxon>Myxococcia</taxon>
        <taxon>Myxococcales</taxon>
        <taxon>Cystobacterineae</taxon>
        <taxon>Archangiaceae</taxon>
        <taxon>Archangium</taxon>
    </lineage>
</organism>
<dbReference type="SMART" id="SM00448">
    <property type="entry name" value="REC"/>
    <property type="match status" value="1"/>
</dbReference>
<accession>A0ABX9KA81</accession>